<keyword evidence="2" id="KW-1185">Reference proteome</keyword>
<reference evidence="1 2" key="1">
    <citation type="submission" date="2015-01" db="EMBL/GenBank/DDBJ databases">
        <title>Comparative genomics of the lactic acid bacteria isolated from the honey bee gut.</title>
        <authorList>
            <person name="Ellegaard K.M."/>
            <person name="Tamarit D."/>
            <person name="Javelind E."/>
            <person name="Olofsson T."/>
            <person name="Andersson S.G."/>
            <person name="Vasquez A."/>
        </authorList>
    </citation>
    <scope>NUCLEOTIDE SEQUENCE [LARGE SCALE GENOMIC DNA]</scope>
    <source>
        <strain evidence="1 2">Bin4</strain>
    </source>
</reference>
<accession>A0A0F4LYE4</accession>
<protein>
    <submittedName>
        <fullName evidence="1">Uncharacterized protein</fullName>
    </submittedName>
</protein>
<dbReference type="HOGENOM" id="CLU_908498_0_0_9"/>
<dbReference type="RefSeq" id="WP_046315106.1">
    <property type="nucleotide sequence ID" value="NZ_JAMBJK010000004.1"/>
</dbReference>
<evidence type="ECO:0000313" key="1">
    <source>
        <dbReference type="EMBL" id="KJY63339.1"/>
    </source>
</evidence>
<sequence length="306" mass="35017">MKLSRKPRGCLITLIIIVFVLLTCYVNRQPILTATANWLTARTLPFDLLVNPKTVKHNIQPPTVTLKEQPTTHYQTLMNQLNNLNETVNPKTNRLTFLNAQQNRQLAHRVEKKPHRYLYSVTPILIGRDQHDPYVVVSANRYDDTRQIVSYRYRLIYRHHQFTKATYLTQTKNNKPPKFIGFTKHLGNSGISTVSGYLERMNLSIASAGLNNQEAAPLAKYQQLAQNIGLDSASGAAFKQYALNLMGDQKNSAVSAYEITDVPRETNFIITQINRQKKLTYTLTFDRNTNHFIRFRNGIHSQATTA</sequence>
<proteinExistence type="predicted"/>
<gene>
    <name evidence="1" type="ORF">JG30_00180</name>
</gene>
<dbReference type="AlphaFoldDB" id="A0A0F4LYE4"/>
<name>A0A0F4LYE4_9LACO</name>
<organism evidence="1 2">
    <name type="scientific">Bombilactobacillus mellifer</name>
    <dbReference type="NCBI Taxonomy" id="1218492"/>
    <lineage>
        <taxon>Bacteria</taxon>
        <taxon>Bacillati</taxon>
        <taxon>Bacillota</taxon>
        <taxon>Bacilli</taxon>
        <taxon>Lactobacillales</taxon>
        <taxon>Lactobacillaceae</taxon>
        <taxon>Bombilactobacillus</taxon>
    </lineage>
</organism>
<evidence type="ECO:0000313" key="2">
    <source>
        <dbReference type="Proteomes" id="UP000033558"/>
    </source>
</evidence>
<dbReference type="OrthoDB" id="2321642at2"/>
<dbReference type="STRING" id="1218492.JG30_00180"/>
<dbReference type="PATRIC" id="fig|1218492.5.peg.129"/>
<dbReference type="EMBL" id="JXJQ01000001">
    <property type="protein sequence ID" value="KJY63339.1"/>
    <property type="molecule type" value="Genomic_DNA"/>
</dbReference>
<dbReference type="Proteomes" id="UP000033558">
    <property type="component" value="Unassembled WGS sequence"/>
</dbReference>
<comment type="caution">
    <text evidence="1">The sequence shown here is derived from an EMBL/GenBank/DDBJ whole genome shotgun (WGS) entry which is preliminary data.</text>
</comment>